<proteinExistence type="predicted"/>
<evidence type="ECO:0000313" key="1">
    <source>
        <dbReference type="EMBL" id="KRX35965.1"/>
    </source>
</evidence>
<dbReference type="Proteomes" id="UP000055048">
    <property type="component" value="Unassembled WGS sequence"/>
</dbReference>
<gene>
    <name evidence="1" type="ORF">T05_9725</name>
</gene>
<name>A0A0V0TAC2_9BILA</name>
<dbReference type="STRING" id="144512.A0A0V0TAC2"/>
<accession>A0A0V0TAC2</accession>
<dbReference type="EMBL" id="JYDJ01000396">
    <property type="protein sequence ID" value="KRX35965.1"/>
    <property type="molecule type" value="Genomic_DNA"/>
</dbReference>
<reference evidence="1 2" key="1">
    <citation type="submission" date="2015-01" db="EMBL/GenBank/DDBJ databases">
        <title>Evolution of Trichinella species and genotypes.</title>
        <authorList>
            <person name="Korhonen P.K."/>
            <person name="Edoardo P."/>
            <person name="Giuseppe L.R."/>
            <person name="Gasser R.B."/>
        </authorList>
    </citation>
    <scope>NUCLEOTIDE SEQUENCE [LARGE SCALE GENOMIC DNA]</scope>
    <source>
        <strain evidence="1">ISS417</strain>
    </source>
</reference>
<comment type="caution">
    <text evidence="1">The sequence shown here is derived from an EMBL/GenBank/DDBJ whole genome shotgun (WGS) entry which is preliminary data.</text>
</comment>
<evidence type="ECO:0000313" key="2">
    <source>
        <dbReference type="Proteomes" id="UP000055048"/>
    </source>
</evidence>
<dbReference type="AlphaFoldDB" id="A0A0V0TAC2"/>
<protein>
    <recommendedName>
        <fullName evidence="3">MULE transposase domain-containing protein</fullName>
    </recommendedName>
</protein>
<sequence>MSFLEKQETYFRHDLVRSGCRDTVYTRFEVNIVLETTPHAETCTADDPILYKIEKRNTLKCRAREETKPVPQIYREECSSASTSLETAGHFPTHKKVKAAMCRSRAQCWLDYQQLQIPAYWRVTKSGRLFFTYNNANDSVLIFCTEENLRELAAHSVWCRDGKFKIVPECLTVRKDIATYCEIFDNLIAKEAVLRVAFQAQSLICDFETALIPAGQGSFPGVQVQGCYFHFCQQVLRRWQILDCAFLPLAEVPDAVDLHCRDVAGSLAALFQYHVELDIMWNIMETSLNFYELLRLLIDEQGSTETLIQQLTSGQYDGGTRTMEQFLRAVAYDVPEPVNFQVPSFLHPYFLRLEDDGIWTCGTIRSNGLRGCPLMSEQALNAHVIIAVEWYDNRCVTLTSSYLRVKATQSQELKLNKDYFFGYCNGSENETLLGSLWRPVQMLF</sequence>
<evidence type="ECO:0008006" key="3">
    <source>
        <dbReference type="Google" id="ProtNLM"/>
    </source>
</evidence>
<organism evidence="1 2">
    <name type="scientific">Trichinella murrelli</name>
    <dbReference type="NCBI Taxonomy" id="144512"/>
    <lineage>
        <taxon>Eukaryota</taxon>
        <taxon>Metazoa</taxon>
        <taxon>Ecdysozoa</taxon>
        <taxon>Nematoda</taxon>
        <taxon>Enoplea</taxon>
        <taxon>Dorylaimia</taxon>
        <taxon>Trichinellida</taxon>
        <taxon>Trichinellidae</taxon>
        <taxon>Trichinella</taxon>
    </lineage>
</organism>
<keyword evidence="2" id="KW-1185">Reference proteome</keyword>